<protein>
    <submittedName>
        <fullName evidence="2">Uncharacterized protein</fullName>
    </submittedName>
</protein>
<accession>A0A3B1DVL7</accession>
<dbReference type="EMBL" id="UOGL01000499">
    <property type="protein sequence ID" value="VAX40963.1"/>
    <property type="molecule type" value="Genomic_DNA"/>
</dbReference>
<keyword evidence="1" id="KW-0472">Membrane</keyword>
<keyword evidence="1" id="KW-0812">Transmembrane</keyword>
<sequence>MFVAGIAAAFGRAGNGSDYLAKTGLLLLASSGGLTLTAAIIGLTNFIRTRRFNW</sequence>
<name>A0A3B1DVL7_9ZZZZ</name>
<proteinExistence type="predicted"/>
<feature type="transmembrane region" description="Helical" evidence="1">
    <location>
        <begin position="26"/>
        <end position="47"/>
    </location>
</feature>
<evidence type="ECO:0000256" key="1">
    <source>
        <dbReference type="SAM" id="Phobius"/>
    </source>
</evidence>
<evidence type="ECO:0000313" key="2">
    <source>
        <dbReference type="EMBL" id="VAX40963.1"/>
    </source>
</evidence>
<dbReference type="AlphaFoldDB" id="A0A3B1DVL7"/>
<organism evidence="2">
    <name type="scientific">hydrothermal vent metagenome</name>
    <dbReference type="NCBI Taxonomy" id="652676"/>
    <lineage>
        <taxon>unclassified sequences</taxon>
        <taxon>metagenomes</taxon>
        <taxon>ecological metagenomes</taxon>
    </lineage>
</organism>
<keyword evidence="1" id="KW-1133">Transmembrane helix</keyword>
<gene>
    <name evidence="2" type="ORF">MNBD_PLANCTO02-1165</name>
</gene>
<reference evidence="2" key="1">
    <citation type="submission" date="2018-06" db="EMBL/GenBank/DDBJ databases">
        <authorList>
            <person name="Zhirakovskaya E."/>
        </authorList>
    </citation>
    <scope>NUCLEOTIDE SEQUENCE</scope>
</reference>